<evidence type="ECO:0000256" key="1">
    <source>
        <dbReference type="ARBA" id="ARBA00009437"/>
    </source>
</evidence>
<dbReference type="PROSITE" id="PS50931">
    <property type="entry name" value="HTH_LYSR"/>
    <property type="match status" value="1"/>
</dbReference>
<proteinExistence type="inferred from homology"/>
<dbReference type="PRINTS" id="PR00039">
    <property type="entry name" value="HTHLYSR"/>
</dbReference>
<dbReference type="GO" id="GO:0005829">
    <property type="term" value="C:cytosol"/>
    <property type="evidence" value="ECO:0007669"/>
    <property type="project" value="TreeGrafter"/>
</dbReference>
<dbReference type="EMBL" id="FWXH01000003">
    <property type="protein sequence ID" value="SMC21152.1"/>
    <property type="molecule type" value="Genomic_DNA"/>
</dbReference>
<dbReference type="STRING" id="1121291.SAMN02745134_01206"/>
<dbReference type="InterPro" id="IPR000847">
    <property type="entry name" value="LysR_HTH_N"/>
</dbReference>
<dbReference type="InterPro" id="IPR005119">
    <property type="entry name" value="LysR_subst-bd"/>
</dbReference>
<protein>
    <submittedName>
        <fullName evidence="6">Transcriptional regulator, LysR family</fullName>
    </submittedName>
</protein>
<reference evidence="6 7" key="1">
    <citation type="submission" date="2017-04" db="EMBL/GenBank/DDBJ databases">
        <authorList>
            <person name="Afonso C.L."/>
            <person name="Miller P.J."/>
            <person name="Scott M.A."/>
            <person name="Spackman E."/>
            <person name="Goraichik I."/>
            <person name="Dimitrov K.M."/>
            <person name="Suarez D.L."/>
            <person name="Swayne D.E."/>
        </authorList>
    </citation>
    <scope>NUCLEOTIDE SEQUENCE [LARGE SCALE GENOMIC DNA]</scope>
    <source>
        <strain evidence="6 7">DSM 12555</strain>
    </source>
</reference>
<dbReference type="SUPFAM" id="SSF53850">
    <property type="entry name" value="Periplasmic binding protein-like II"/>
    <property type="match status" value="1"/>
</dbReference>
<dbReference type="GO" id="GO:0003700">
    <property type="term" value="F:DNA-binding transcription factor activity"/>
    <property type="evidence" value="ECO:0007669"/>
    <property type="project" value="InterPro"/>
</dbReference>
<keyword evidence="3" id="KW-0238">DNA-binding</keyword>
<dbReference type="SUPFAM" id="SSF46785">
    <property type="entry name" value="Winged helix' DNA-binding domain"/>
    <property type="match status" value="1"/>
</dbReference>
<evidence type="ECO:0000313" key="7">
    <source>
        <dbReference type="Proteomes" id="UP000192468"/>
    </source>
</evidence>
<dbReference type="CDD" id="cd05466">
    <property type="entry name" value="PBP2_LTTR_substrate"/>
    <property type="match status" value="1"/>
</dbReference>
<dbReference type="Gene3D" id="3.40.190.290">
    <property type="match status" value="1"/>
</dbReference>
<dbReference type="InterPro" id="IPR036390">
    <property type="entry name" value="WH_DNA-bd_sf"/>
</dbReference>
<name>A0A1W1XB55_9CLOT</name>
<gene>
    <name evidence="6" type="ORF">SAMN02745134_01206</name>
</gene>
<keyword evidence="4" id="KW-0804">Transcription</keyword>
<dbReference type="Gene3D" id="1.10.10.10">
    <property type="entry name" value="Winged helix-like DNA-binding domain superfamily/Winged helix DNA-binding domain"/>
    <property type="match status" value="1"/>
</dbReference>
<dbReference type="Pfam" id="PF03466">
    <property type="entry name" value="LysR_substrate"/>
    <property type="match status" value="1"/>
</dbReference>
<keyword evidence="7" id="KW-1185">Reference proteome</keyword>
<dbReference type="Proteomes" id="UP000192468">
    <property type="component" value="Unassembled WGS sequence"/>
</dbReference>
<dbReference type="AlphaFoldDB" id="A0A1W1XB55"/>
<dbReference type="RefSeq" id="WP_084114682.1">
    <property type="nucleotide sequence ID" value="NZ_FWXH01000003.1"/>
</dbReference>
<dbReference type="Pfam" id="PF00126">
    <property type="entry name" value="HTH_1"/>
    <property type="match status" value="1"/>
</dbReference>
<feature type="domain" description="HTH lysR-type" evidence="5">
    <location>
        <begin position="1"/>
        <end position="58"/>
    </location>
</feature>
<sequence>MDLRQLKYFLAIGKEGNLTKASKKLHIAQPPLSYQLKLLEEELGVKLVERTTRKVKLTDAGNFLFNRGEQIIEFVETTEKELKDFNEGIEGTLSIGTTASASSILYEKTTNFHKIYPKINFQIRERNNSAILELLSNGIIQIGIINAYYDSNNLLHKFFDLKNFEFKHLYDEPMVAAYADNFTSSFLEETIPLSSLNNLPLVLHLKLKNIITDACSALDFTPTVFCESDDVRSMLTWADTGMGVAIVPKSAIILASNKNLLYKEITNPNLITKTFIVWMNNHYITSAVKHFLEMFEE</sequence>
<dbReference type="GO" id="GO:0003677">
    <property type="term" value="F:DNA binding"/>
    <property type="evidence" value="ECO:0007669"/>
    <property type="project" value="UniProtKB-KW"/>
</dbReference>
<comment type="similarity">
    <text evidence="1">Belongs to the LysR transcriptional regulatory family.</text>
</comment>
<dbReference type="FunFam" id="1.10.10.10:FF:000001">
    <property type="entry name" value="LysR family transcriptional regulator"/>
    <property type="match status" value="1"/>
</dbReference>
<evidence type="ECO:0000259" key="5">
    <source>
        <dbReference type="PROSITE" id="PS50931"/>
    </source>
</evidence>
<dbReference type="PANTHER" id="PTHR30419">
    <property type="entry name" value="HTH-TYPE TRANSCRIPTIONAL REGULATOR YBHD"/>
    <property type="match status" value="1"/>
</dbReference>
<dbReference type="InterPro" id="IPR036388">
    <property type="entry name" value="WH-like_DNA-bd_sf"/>
</dbReference>
<dbReference type="InterPro" id="IPR050950">
    <property type="entry name" value="HTH-type_LysR_regulators"/>
</dbReference>
<evidence type="ECO:0000256" key="4">
    <source>
        <dbReference type="ARBA" id="ARBA00023163"/>
    </source>
</evidence>
<dbReference type="OrthoDB" id="119203at2"/>
<evidence type="ECO:0000256" key="2">
    <source>
        <dbReference type="ARBA" id="ARBA00023015"/>
    </source>
</evidence>
<evidence type="ECO:0000256" key="3">
    <source>
        <dbReference type="ARBA" id="ARBA00023125"/>
    </source>
</evidence>
<organism evidence="6 7">
    <name type="scientific">Clostridium acidisoli DSM 12555</name>
    <dbReference type="NCBI Taxonomy" id="1121291"/>
    <lineage>
        <taxon>Bacteria</taxon>
        <taxon>Bacillati</taxon>
        <taxon>Bacillota</taxon>
        <taxon>Clostridia</taxon>
        <taxon>Eubacteriales</taxon>
        <taxon>Clostridiaceae</taxon>
        <taxon>Clostridium</taxon>
    </lineage>
</organism>
<dbReference type="PANTHER" id="PTHR30419:SF28">
    <property type="entry name" value="HTH-TYPE TRANSCRIPTIONAL REGULATOR BSDA"/>
    <property type="match status" value="1"/>
</dbReference>
<evidence type="ECO:0000313" key="6">
    <source>
        <dbReference type="EMBL" id="SMC21152.1"/>
    </source>
</evidence>
<accession>A0A1W1XB55</accession>
<keyword evidence="2" id="KW-0805">Transcription regulation</keyword>